<name>A0A158DMR1_9BURK</name>
<reference evidence="2" key="1">
    <citation type="submission" date="2016-01" db="EMBL/GenBank/DDBJ databases">
        <authorList>
            <person name="Peeters Charlotte."/>
        </authorList>
    </citation>
    <scope>NUCLEOTIDE SEQUENCE [LARGE SCALE GENOMIC DNA]</scope>
</reference>
<protein>
    <recommendedName>
        <fullName evidence="3">Terminase-like family protein</fullName>
    </recommendedName>
</protein>
<evidence type="ECO:0000313" key="1">
    <source>
        <dbReference type="EMBL" id="SAK95898.1"/>
    </source>
</evidence>
<dbReference type="Gene3D" id="3.40.50.300">
    <property type="entry name" value="P-loop containing nucleotide triphosphate hydrolases"/>
    <property type="match status" value="1"/>
</dbReference>
<dbReference type="OrthoDB" id="9775154at2"/>
<dbReference type="STRING" id="1777137.AWB76_07214"/>
<dbReference type="EMBL" id="FCOI02000046">
    <property type="protein sequence ID" value="SAK95898.1"/>
    <property type="molecule type" value="Genomic_DNA"/>
</dbReference>
<accession>A0A158DMR1</accession>
<evidence type="ECO:0000313" key="2">
    <source>
        <dbReference type="Proteomes" id="UP000054624"/>
    </source>
</evidence>
<sequence length="521" mass="59188">MSVDAVRKRLFEDFEFYAKHALKIRTKEGAIKPLVLNEAQKIFMKRVITQLQTTGKVRIVVLKGRQQGLSTIIEGIIYWWTSQHKAVKSIVMTHLGESTKALFDMAKRYHENCPEILRPHTKYSSRRELSFDLLDSSYMVATAGGDGVGRGETIQLAHLSEAAFYPPATARDNINGLMQAIPNAAGTFVFVESTANGIGNPFHNIWTSAVEGKSDYEAVFIPWFVQKEYRSPVPEKFERTPKEEELVKLYGLDDEQLMFRRHKIAINGEEMFMQEYPCHADEAFLTSGRPVFHTQQIHGLLQSAPDIKTRMEMIGGEFEEAPRGDLVLYRLHDPGEQYVIGADVAMGVKGGDYSVAQILDSQKRQVGTYRSQVHPDYFATVLEKLGYFFNTARLAVENNNHGILTVTRLGKDLAYPNLYFETHVDKETEQETEVFGFRTTAKTKPLIIDKLRAAFREEDIEVVDKTTLRELITYVVTDEGKMEAEPGCHDDCVMSLALANYIHEGRWTPVESTDDFYIETL</sequence>
<evidence type="ECO:0008006" key="3">
    <source>
        <dbReference type="Google" id="ProtNLM"/>
    </source>
</evidence>
<organism evidence="1 2">
    <name type="scientific">Caballeronia temeraria</name>
    <dbReference type="NCBI Taxonomy" id="1777137"/>
    <lineage>
        <taxon>Bacteria</taxon>
        <taxon>Pseudomonadati</taxon>
        <taxon>Pseudomonadota</taxon>
        <taxon>Betaproteobacteria</taxon>
        <taxon>Burkholderiales</taxon>
        <taxon>Burkholderiaceae</taxon>
        <taxon>Caballeronia</taxon>
    </lineage>
</organism>
<dbReference type="Gene3D" id="3.30.420.240">
    <property type="match status" value="1"/>
</dbReference>
<gene>
    <name evidence="1" type="ORF">AWB76_07214</name>
</gene>
<dbReference type="Proteomes" id="UP000054624">
    <property type="component" value="Unassembled WGS sequence"/>
</dbReference>
<dbReference type="RefSeq" id="WP_061164743.1">
    <property type="nucleotide sequence ID" value="NZ_FCOI02000046.1"/>
</dbReference>
<keyword evidence="2" id="KW-1185">Reference proteome</keyword>
<dbReference type="InterPro" id="IPR027417">
    <property type="entry name" value="P-loop_NTPase"/>
</dbReference>
<proteinExistence type="predicted"/>
<dbReference type="AlphaFoldDB" id="A0A158DMR1"/>